<name>A0A5B9DL50_9HYPH</name>
<dbReference type="KEGG" id="yti:FNA67_06130"/>
<accession>A0A5B9DL50</accession>
<dbReference type="InterPro" id="IPR006059">
    <property type="entry name" value="SBP"/>
</dbReference>
<dbReference type="Proteomes" id="UP000321062">
    <property type="component" value="Chromosome"/>
</dbReference>
<dbReference type="OrthoDB" id="6416561at2"/>
<sequence length="422" mass="44843">MSQILSIRRAAALAGIALPLLATSVFAQDAVNLRMTLWTANEAHLKLFNEIADAYKANHPNVTVTFDSLPFDGYTTTLTTQIAGGNAPDLAWILETTAGDFVNSGALSPLKATFEATEGYDLADVTQSSLKLWSTDGEIYAYPFSTSPFGMFVNNDVIKAAGQKTPAEMIAAGEWNWQNAMAVNAAVAASGKQGLIVRDFDYKVWDNLASIWNGWGASPWSADGKTCTMTEQPMVDAMTFIHDAIFKQKAIPGPGVSADFFAGDAAMTITQISRASLLPKENPFSWDLVPLPAGPAGEYAVIGQAGIGVFANSKNPKEAADFLAFFTNPENSAKLAQFFPPARASLLNAEVLGKANPLLTPEQIEAVVVKGISTGVVKPGHAGFAEIQQTARAALDALWVADADVPAVLQSVCDRIQPLLAQ</sequence>
<dbReference type="PANTHER" id="PTHR43649:SF30">
    <property type="entry name" value="ABC TRANSPORTER SUBSTRATE-BINDING PROTEIN"/>
    <property type="match status" value="1"/>
</dbReference>
<gene>
    <name evidence="4" type="ORF">FNA67_06130</name>
</gene>
<comment type="similarity">
    <text evidence="2">Belongs to the bacterial solute-binding protein 1 family.</text>
</comment>
<dbReference type="Gene3D" id="3.40.190.10">
    <property type="entry name" value="Periplasmic binding protein-like II"/>
    <property type="match status" value="1"/>
</dbReference>
<evidence type="ECO:0000256" key="2">
    <source>
        <dbReference type="ARBA" id="ARBA00008520"/>
    </source>
</evidence>
<evidence type="ECO:0000256" key="1">
    <source>
        <dbReference type="ARBA" id="ARBA00004418"/>
    </source>
</evidence>
<keyword evidence="3" id="KW-0574">Periplasm</keyword>
<dbReference type="RefSeq" id="WP_049704367.1">
    <property type="nucleotide sequence ID" value="NZ_BMFM01000001.1"/>
</dbReference>
<dbReference type="EMBL" id="CP041690">
    <property type="protein sequence ID" value="QEE19776.1"/>
    <property type="molecule type" value="Genomic_DNA"/>
</dbReference>
<organism evidence="4 5">
    <name type="scientific">Paradevosia tibetensis</name>
    <dbReference type="NCBI Taxonomy" id="1447062"/>
    <lineage>
        <taxon>Bacteria</taxon>
        <taxon>Pseudomonadati</taxon>
        <taxon>Pseudomonadota</taxon>
        <taxon>Alphaproteobacteria</taxon>
        <taxon>Hyphomicrobiales</taxon>
        <taxon>Devosiaceae</taxon>
        <taxon>Paradevosia</taxon>
    </lineage>
</organism>
<dbReference type="InterPro" id="IPR050490">
    <property type="entry name" value="Bact_solute-bd_prot1"/>
</dbReference>
<evidence type="ECO:0000313" key="5">
    <source>
        <dbReference type="Proteomes" id="UP000321062"/>
    </source>
</evidence>
<dbReference type="AlphaFoldDB" id="A0A5B9DL50"/>
<dbReference type="SUPFAM" id="SSF53850">
    <property type="entry name" value="Periplasmic binding protein-like II"/>
    <property type="match status" value="1"/>
</dbReference>
<evidence type="ECO:0000256" key="3">
    <source>
        <dbReference type="ARBA" id="ARBA00022764"/>
    </source>
</evidence>
<keyword evidence="5" id="KW-1185">Reference proteome</keyword>
<dbReference type="Pfam" id="PF01547">
    <property type="entry name" value="SBP_bac_1"/>
    <property type="match status" value="1"/>
</dbReference>
<dbReference type="CDD" id="cd13585">
    <property type="entry name" value="PBP2_TMBP_like"/>
    <property type="match status" value="1"/>
</dbReference>
<evidence type="ECO:0000313" key="4">
    <source>
        <dbReference type="EMBL" id="QEE19776.1"/>
    </source>
</evidence>
<reference evidence="4 5" key="1">
    <citation type="journal article" date="2015" name="Int. J. Syst. Evol. Microbiol.">
        <title>Youhaiella tibetensis gen. nov., sp. nov., isolated from subsurface sediment.</title>
        <authorList>
            <person name="Wang Y.X."/>
            <person name="Huang F.Q."/>
            <person name="Nogi Y."/>
            <person name="Pang S.J."/>
            <person name="Wang P.K."/>
            <person name="Lv J."/>
        </authorList>
    </citation>
    <scope>NUCLEOTIDE SEQUENCE [LARGE SCALE GENOMIC DNA]</scope>
    <source>
        <strain evidence="5">fig4</strain>
    </source>
</reference>
<dbReference type="PANTHER" id="PTHR43649">
    <property type="entry name" value="ARABINOSE-BINDING PROTEIN-RELATED"/>
    <property type="match status" value="1"/>
</dbReference>
<proteinExistence type="inferred from homology"/>
<comment type="subcellular location">
    <subcellularLocation>
        <location evidence="1">Periplasm</location>
    </subcellularLocation>
</comment>
<protein>
    <submittedName>
        <fullName evidence="4">Sugar ABC transporter substrate-binding protein</fullName>
    </submittedName>
</protein>
<dbReference type="GO" id="GO:0042597">
    <property type="term" value="C:periplasmic space"/>
    <property type="evidence" value="ECO:0007669"/>
    <property type="project" value="UniProtKB-SubCell"/>
</dbReference>